<protein>
    <submittedName>
        <fullName evidence="1">Uncharacterized protein</fullName>
    </submittedName>
</protein>
<gene>
    <name evidence="1" type="ORF">MAR_025648</name>
</gene>
<evidence type="ECO:0000313" key="1">
    <source>
        <dbReference type="EMBL" id="WAR11468.1"/>
    </source>
</evidence>
<organism evidence="1 2">
    <name type="scientific">Mya arenaria</name>
    <name type="common">Soft-shell clam</name>
    <dbReference type="NCBI Taxonomy" id="6604"/>
    <lineage>
        <taxon>Eukaryota</taxon>
        <taxon>Metazoa</taxon>
        <taxon>Spiralia</taxon>
        <taxon>Lophotrochozoa</taxon>
        <taxon>Mollusca</taxon>
        <taxon>Bivalvia</taxon>
        <taxon>Autobranchia</taxon>
        <taxon>Heteroconchia</taxon>
        <taxon>Euheterodonta</taxon>
        <taxon>Imparidentia</taxon>
        <taxon>Neoheterodontei</taxon>
        <taxon>Myida</taxon>
        <taxon>Myoidea</taxon>
        <taxon>Myidae</taxon>
        <taxon>Mya</taxon>
    </lineage>
</organism>
<evidence type="ECO:0000313" key="2">
    <source>
        <dbReference type="Proteomes" id="UP001164746"/>
    </source>
</evidence>
<keyword evidence="2" id="KW-1185">Reference proteome</keyword>
<reference evidence="1" key="1">
    <citation type="submission" date="2022-11" db="EMBL/GenBank/DDBJ databases">
        <title>Centuries of genome instability and evolution in soft-shell clam transmissible cancer (bioRxiv).</title>
        <authorList>
            <person name="Hart S.F.M."/>
            <person name="Yonemitsu M.A."/>
            <person name="Giersch R.M."/>
            <person name="Beal B.F."/>
            <person name="Arriagada G."/>
            <person name="Davis B.W."/>
            <person name="Ostrander E.A."/>
            <person name="Goff S.P."/>
            <person name="Metzger M.J."/>
        </authorList>
    </citation>
    <scope>NUCLEOTIDE SEQUENCE</scope>
    <source>
        <strain evidence="1">MELC-2E11</strain>
        <tissue evidence="1">Siphon/mantle</tissue>
    </source>
</reference>
<dbReference type="EMBL" id="CP111019">
    <property type="protein sequence ID" value="WAR11468.1"/>
    <property type="molecule type" value="Genomic_DNA"/>
</dbReference>
<accession>A0ABY7ESC8</accession>
<name>A0ABY7ESC8_MYAAR</name>
<dbReference type="Proteomes" id="UP001164746">
    <property type="component" value="Chromosome 8"/>
</dbReference>
<proteinExistence type="predicted"/>
<sequence>MEDIEKLSACNVLSDCRNHAPLPVITPEVLSGPSHMQQVSRPILVWLQENAKCVVWRDSQRTFVLQFGLNISR</sequence>